<name>A0A409W0L5_9AGAR</name>
<evidence type="ECO:0000313" key="1">
    <source>
        <dbReference type="EMBL" id="PPQ72059.1"/>
    </source>
</evidence>
<dbReference type="InParanoid" id="A0A409W0L5"/>
<reference evidence="1 2" key="1">
    <citation type="journal article" date="2018" name="Evol. Lett.">
        <title>Horizontal gene cluster transfer increased hallucinogenic mushroom diversity.</title>
        <authorList>
            <person name="Reynolds H.T."/>
            <person name="Vijayakumar V."/>
            <person name="Gluck-Thaler E."/>
            <person name="Korotkin H.B."/>
            <person name="Matheny P.B."/>
            <person name="Slot J.C."/>
        </authorList>
    </citation>
    <scope>NUCLEOTIDE SEQUENCE [LARGE SCALE GENOMIC DNA]</scope>
    <source>
        <strain evidence="1 2">SRW20</strain>
    </source>
</reference>
<evidence type="ECO:0000313" key="2">
    <source>
        <dbReference type="Proteomes" id="UP000284706"/>
    </source>
</evidence>
<organism evidence="1 2">
    <name type="scientific">Gymnopilus dilepis</name>
    <dbReference type="NCBI Taxonomy" id="231916"/>
    <lineage>
        <taxon>Eukaryota</taxon>
        <taxon>Fungi</taxon>
        <taxon>Dikarya</taxon>
        <taxon>Basidiomycota</taxon>
        <taxon>Agaricomycotina</taxon>
        <taxon>Agaricomycetes</taxon>
        <taxon>Agaricomycetidae</taxon>
        <taxon>Agaricales</taxon>
        <taxon>Agaricineae</taxon>
        <taxon>Hymenogastraceae</taxon>
        <taxon>Gymnopilus</taxon>
    </lineage>
</organism>
<dbReference type="EMBL" id="NHYE01005475">
    <property type="protein sequence ID" value="PPQ72059.1"/>
    <property type="molecule type" value="Genomic_DNA"/>
</dbReference>
<protein>
    <submittedName>
        <fullName evidence="1">Uncharacterized protein</fullName>
    </submittedName>
</protein>
<gene>
    <name evidence="1" type="ORF">CVT26_006741</name>
</gene>
<dbReference type="AlphaFoldDB" id="A0A409W0L5"/>
<comment type="caution">
    <text evidence="1">The sequence shown here is derived from an EMBL/GenBank/DDBJ whole genome shotgun (WGS) entry which is preliminary data.</text>
</comment>
<accession>A0A409W0L5</accession>
<dbReference type="Proteomes" id="UP000284706">
    <property type="component" value="Unassembled WGS sequence"/>
</dbReference>
<keyword evidence="2" id="KW-1185">Reference proteome</keyword>
<sequence length="93" mass="10015">MYIQTLAFEVTSPFKSVNAQSTNNHLATASLVANGQDPSSSQGAKTAVGREAPSIMDCHCKSKHPEEWKIINELTGTGLQMLEVTITAKQPNN</sequence>
<proteinExistence type="predicted"/>